<evidence type="ECO:0000256" key="4">
    <source>
        <dbReference type="ARBA" id="ARBA00023015"/>
    </source>
</evidence>
<organism evidence="11 12">
    <name type="scientific">Acorus gramineus</name>
    <name type="common">Dwarf sweet flag</name>
    <dbReference type="NCBI Taxonomy" id="55184"/>
    <lineage>
        <taxon>Eukaryota</taxon>
        <taxon>Viridiplantae</taxon>
        <taxon>Streptophyta</taxon>
        <taxon>Embryophyta</taxon>
        <taxon>Tracheophyta</taxon>
        <taxon>Spermatophyta</taxon>
        <taxon>Magnoliopsida</taxon>
        <taxon>Liliopsida</taxon>
        <taxon>Acoraceae</taxon>
        <taxon>Acorus</taxon>
    </lineage>
</organism>
<protein>
    <submittedName>
        <fullName evidence="11">ENHANCER OF AG-4 protein 2</fullName>
    </submittedName>
</protein>
<evidence type="ECO:0000256" key="5">
    <source>
        <dbReference type="ARBA" id="ARBA00023089"/>
    </source>
</evidence>
<feature type="region of interest" description="Disordered" evidence="8">
    <location>
        <begin position="528"/>
        <end position="551"/>
    </location>
</feature>
<evidence type="ECO:0000259" key="9">
    <source>
        <dbReference type="PROSITE" id="PS50812"/>
    </source>
</evidence>
<dbReference type="Gene3D" id="2.30.30.140">
    <property type="match status" value="1"/>
</dbReference>
<reference evidence="11" key="2">
    <citation type="submission" date="2023-06" db="EMBL/GenBank/DDBJ databases">
        <authorList>
            <person name="Ma L."/>
            <person name="Liu K.-W."/>
            <person name="Li Z."/>
            <person name="Hsiao Y.-Y."/>
            <person name="Qi Y."/>
            <person name="Fu T."/>
            <person name="Tang G."/>
            <person name="Zhang D."/>
            <person name="Sun W.-H."/>
            <person name="Liu D.-K."/>
            <person name="Li Y."/>
            <person name="Chen G.-Z."/>
            <person name="Liu X.-D."/>
            <person name="Liao X.-Y."/>
            <person name="Jiang Y.-T."/>
            <person name="Yu X."/>
            <person name="Hao Y."/>
            <person name="Huang J."/>
            <person name="Zhao X.-W."/>
            <person name="Ke S."/>
            <person name="Chen Y.-Y."/>
            <person name="Wu W.-L."/>
            <person name="Hsu J.-L."/>
            <person name="Lin Y.-F."/>
            <person name="Huang M.-D."/>
            <person name="Li C.-Y."/>
            <person name="Huang L."/>
            <person name="Wang Z.-W."/>
            <person name="Zhao X."/>
            <person name="Zhong W.-Y."/>
            <person name="Peng D.-H."/>
            <person name="Ahmad S."/>
            <person name="Lan S."/>
            <person name="Zhang J.-S."/>
            <person name="Tsai W.-C."/>
            <person name="Van De Peer Y."/>
            <person name="Liu Z.-J."/>
        </authorList>
    </citation>
    <scope>NUCLEOTIDE SEQUENCE</scope>
    <source>
        <strain evidence="11">SCP</strain>
        <tissue evidence="11">Leaves</tissue>
    </source>
</reference>
<evidence type="ECO:0000256" key="1">
    <source>
        <dbReference type="ARBA" id="ARBA00004123"/>
    </source>
</evidence>
<dbReference type="PROSITE" id="PS50812">
    <property type="entry name" value="PWWP"/>
    <property type="match status" value="1"/>
</dbReference>
<feature type="compositionally biased region" description="Polar residues" evidence="8">
    <location>
        <begin position="1207"/>
        <end position="1216"/>
    </location>
</feature>
<feature type="compositionally biased region" description="Basic and acidic residues" evidence="8">
    <location>
        <begin position="294"/>
        <end position="303"/>
    </location>
</feature>
<evidence type="ECO:0000256" key="6">
    <source>
        <dbReference type="ARBA" id="ARBA00023163"/>
    </source>
</evidence>
<feature type="compositionally biased region" description="Pro residues" evidence="8">
    <location>
        <begin position="1224"/>
        <end position="1277"/>
    </location>
</feature>
<feature type="compositionally biased region" description="Basic and acidic residues" evidence="8">
    <location>
        <begin position="412"/>
        <end position="423"/>
    </location>
</feature>
<accession>A0AAV9AEJ0</accession>
<feature type="compositionally biased region" description="Basic and acidic residues" evidence="8">
    <location>
        <begin position="173"/>
        <end position="186"/>
    </location>
</feature>
<feature type="domain" description="PWWP" evidence="9">
    <location>
        <begin position="18"/>
        <end position="75"/>
    </location>
</feature>
<dbReference type="GO" id="GO:0006397">
    <property type="term" value="P:mRNA processing"/>
    <property type="evidence" value="ECO:0007669"/>
    <property type="project" value="UniProtKB-KW"/>
</dbReference>
<keyword evidence="3" id="KW-0507">mRNA processing</keyword>
<dbReference type="InterPro" id="IPR006569">
    <property type="entry name" value="CID_dom"/>
</dbReference>
<feature type="region of interest" description="Disordered" evidence="8">
    <location>
        <begin position="1207"/>
        <end position="1306"/>
    </location>
</feature>
<dbReference type="GO" id="GO:0005634">
    <property type="term" value="C:nucleus"/>
    <property type="evidence" value="ECO:0007669"/>
    <property type="project" value="UniProtKB-SubCell"/>
</dbReference>
<dbReference type="InterPro" id="IPR008942">
    <property type="entry name" value="ENTH_VHS"/>
</dbReference>
<dbReference type="PANTHER" id="PTHR12550:SF70">
    <property type="entry name" value="JIL-1 ANCHORING AND STABILIZING PROTEIN, ISOFORM A"/>
    <property type="match status" value="1"/>
</dbReference>
<feature type="region of interest" description="Disordered" evidence="8">
    <location>
        <begin position="107"/>
        <end position="515"/>
    </location>
</feature>
<evidence type="ECO:0000256" key="3">
    <source>
        <dbReference type="ARBA" id="ARBA00022664"/>
    </source>
</evidence>
<feature type="region of interest" description="Disordered" evidence="8">
    <location>
        <begin position="632"/>
        <end position="696"/>
    </location>
</feature>
<comment type="subcellular location">
    <subcellularLocation>
        <location evidence="1">Nucleus</location>
    </subcellularLocation>
</comment>
<feature type="compositionally biased region" description="Basic and acidic residues" evidence="8">
    <location>
        <begin position="199"/>
        <end position="213"/>
    </location>
</feature>
<dbReference type="InterPro" id="IPR000313">
    <property type="entry name" value="PWWP_dom"/>
</dbReference>
<evidence type="ECO:0000259" key="10">
    <source>
        <dbReference type="PROSITE" id="PS51391"/>
    </source>
</evidence>
<gene>
    <name evidence="11" type="ORF">QJS04_geneDACA019528</name>
</gene>
<keyword evidence="4" id="KW-0805">Transcription regulation</keyword>
<feature type="compositionally biased region" description="Basic and acidic residues" evidence="8">
    <location>
        <begin position="464"/>
        <end position="474"/>
    </location>
</feature>
<evidence type="ECO:0000256" key="2">
    <source>
        <dbReference type="ARBA" id="ARBA00022473"/>
    </source>
</evidence>
<dbReference type="EMBL" id="JAUJYN010000010">
    <property type="protein sequence ID" value="KAK1262572.1"/>
    <property type="molecule type" value="Genomic_DNA"/>
</dbReference>
<evidence type="ECO:0000256" key="7">
    <source>
        <dbReference type="ARBA" id="ARBA00023242"/>
    </source>
</evidence>
<dbReference type="Pfam" id="PF04818">
    <property type="entry name" value="CID"/>
    <property type="match status" value="1"/>
</dbReference>
<feature type="compositionally biased region" description="Basic and acidic residues" evidence="8">
    <location>
        <begin position="119"/>
        <end position="143"/>
    </location>
</feature>
<sequence length="1520" mass="166816">MVRKKASNQAKAKSQLSLGDLVLAKVKGYPAWPAKISRPEDWKKLPDPKKHFVQFFGTKEIAFVAPRDIQVFTNEAKSKLSANGKGKKVKDFARAVEEICEAFKRQHQKNSVDSVVSPPEEREGSHPLRHDKMRLEEQAKSNEEMEGSSAECSDGDANESCSLSREGSVSTDEQQKVSYRTEHEPSEVMISKNRHKKMKNDAHFPRKRMDSISKSDSATSIENKGICSSPRSEVEGEQGSPETTENREAGICSKISAAGKIGDFKDAGNDLHVGLDAEKDENSQRSALSLPAKDPADKQKMSENGHGTKKLFTKLKRRVDNALGVHKRQVAKEEPKRDSSDGSPESPETREGLRDAIVNQTIESSDGLRLLSPMSKPIKGISNRKKGDAFLNSKRHSAGELNPIGHHSRTKKSLDVSEQHDMEEQSSPDLRKKKAQIRNKKHKIAASEDTPPTKRRRRADVDDDVSKTQERDLSRATPFKNKGIKPGEDNKSTSRAKDKGHSASKTEVDRNRINSAGNEATLSILKHRSQSLEGEADPHSRVSGDSIRWGSNKLKSHTTNLEHSKSPAVRAHPRRRSFWLDDEEEDEEVQRTPIYKNSLNTSMPLVPNTMPVDASHTHFDVSSDTLADIKNASSGAVASEKPGKKHSKDKISPAKSIFKSPSPGLTNNEDRRSKTAGQPHSPEHRKSPTECNAVVLSPKDHVDPVYAVKAVEQKITKPQFRTPNTTSTKKAPSVYLKPLNQASESLNRSHGQVIAAKSKSSLPSEKLKVTHFLNENRSEMNFSAEHSIQKDILQWEGREAAKDDRAASSLVDSKTMESSSSIQHLIAVAKRKHAHAHLLSHENTMPAMVVTPQRKSPSSITAVNSYPSGSIQEDSKVFNIPVPSASPSAHGLQVVSVNQIESEEYERTVSPGDHAVVGSLSGGTEAAVARDALEGMLETLSRTKESIGRATRLAIDCAKYGIASEVVELLIRKLECEPSLHRRVDLFFLVDSITQCSHSQRGIAGASYIPTVQAALPRLLGAAAPGGPGACENRRQCLKVLRLWLERKILPESLLRRYMDDIEVPNDDSNVGFLLRRPSRAERSVDDPIREMEGMLVDEYGSNATFQLPGLLSSHVFDDEDEDEDDIFNNVPKGACKNAGLESPVEAGNGLDEPETCVVTPNDKRHHILEDVDGELEMEDVCASSKDESSIVGNRPLKTEFQQHNFTDPKASNQTNLPPLCMGSPPPLPLDPPPSPPPLPASPPPPPPPPPPSPPPPPPIHPPPPAFPPLPALPPPSVQSSPTPYVYQPSAPQEYCRTPNGNQLPQITGSTPFHGHVSAAVRNDMVPQQSPNFATGGICNNAHAAPGFSSSRSYEFGHGDVYPTPQTPHPNQHLQSGNATFTQRPYHPLPSPQTPKGSFPYTKPMVPQHMQQPYHPYSLQSHPNGRSQYSTEEQWRLHAPKDFSPDNQHGWVGSGRAPPCSGTPFVQDGHYRSNVERQTSNSVAYQHSLHASGASLPGHGVNQMLPYRPDISALNSWRPA</sequence>
<keyword evidence="7" id="KW-0539">Nucleus</keyword>
<comment type="caution">
    <text evidence="11">The sequence shown here is derived from an EMBL/GenBank/DDBJ whole genome shotgun (WGS) entry which is preliminary data.</text>
</comment>
<evidence type="ECO:0000313" key="12">
    <source>
        <dbReference type="Proteomes" id="UP001179952"/>
    </source>
</evidence>
<feature type="compositionally biased region" description="Basic and acidic residues" evidence="8">
    <location>
        <begin position="330"/>
        <end position="340"/>
    </location>
</feature>
<dbReference type="Proteomes" id="UP001179952">
    <property type="component" value="Unassembled WGS sequence"/>
</dbReference>
<feature type="compositionally biased region" description="Basic residues" evidence="8">
    <location>
        <begin position="431"/>
        <end position="444"/>
    </location>
</feature>
<proteinExistence type="predicted"/>
<keyword evidence="5" id="KW-0287">Flowering</keyword>
<evidence type="ECO:0000313" key="11">
    <source>
        <dbReference type="EMBL" id="KAK1262572.1"/>
    </source>
</evidence>
<dbReference type="SMART" id="SM00293">
    <property type="entry name" value="PWWP"/>
    <property type="match status" value="1"/>
</dbReference>
<dbReference type="PANTHER" id="PTHR12550">
    <property type="entry name" value="HEPATOMA-DERIVED GROWTH FACTOR-RELATED"/>
    <property type="match status" value="1"/>
</dbReference>
<dbReference type="Gene3D" id="1.25.40.90">
    <property type="match status" value="1"/>
</dbReference>
<dbReference type="PROSITE" id="PS51391">
    <property type="entry name" value="CID"/>
    <property type="match status" value="1"/>
</dbReference>
<feature type="compositionally biased region" description="Basic and acidic residues" evidence="8">
    <location>
        <begin position="262"/>
        <end position="283"/>
    </location>
</feature>
<dbReference type="Pfam" id="PF00855">
    <property type="entry name" value="PWWP"/>
    <property type="match status" value="1"/>
</dbReference>
<evidence type="ECO:0000256" key="8">
    <source>
        <dbReference type="SAM" id="MobiDB-lite"/>
    </source>
</evidence>
<name>A0AAV9AEJ0_ACOGR</name>
<dbReference type="GO" id="GO:0009908">
    <property type="term" value="P:flower development"/>
    <property type="evidence" value="ECO:0007669"/>
    <property type="project" value="UniProtKB-KW"/>
</dbReference>
<feature type="compositionally biased region" description="Polar residues" evidence="8">
    <location>
        <begin position="159"/>
        <end position="172"/>
    </location>
</feature>
<keyword evidence="12" id="KW-1185">Reference proteome</keyword>
<keyword evidence="2" id="KW-0217">Developmental protein</keyword>
<dbReference type="SUPFAM" id="SSF63748">
    <property type="entry name" value="Tudor/PWWP/MBT"/>
    <property type="match status" value="1"/>
</dbReference>
<dbReference type="SMART" id="SM00582">
    <property type="entry name" value="RPR"/>
    <property type="match status" value="1"/>
</dbReference>
<dbReference type="FunFam" id="1.25.40.90:FF:000037">
    <property type="entry name" value="Enhancer of ag-4 2"/>
    <property type="match status" value="1"/>
</dbReference>
<keyword evidence="6" id="KW-0804">Transcription</keyword>
<feature type="domain" description="CID" evidence="10">
    <location>
        <begin position="925"/>
        <end position="1066"/>
    </location>
</feature>
<feature type="compositionally biased region" description="Basic and acidic residues" evidence="8">
    <location>
        <begin position="485"/>
        <end position="512"/>
    </location>
</feature>
<feature type="compositionally biased region" description="Basic residues" evidence="8">
    <location>
        <begin position="307"/>
        <end position="317"/>
    </location>
</feature>
<reference evidence="11" key="1">
    <citation type="journal article" date="2023" name="Nat. Commun.">
        <title>Diploid and tetraploid genomes of Acorus and the evolution of monocots.</title>
        <authorList>
            <person name="Ma L."/>
            <person name="Liu K.W."/>
            <person name="Li Z."/>
            <person name="Hsiao Y.Y."/>
            <person name="Qi Y."/>
            <person name="Fu T."/>
            <person name="Tang G.D."/>
            <person name="Zhang D."/>
            <person name="Sun W.H."/>
            <person name="Liu D.K."/>
            <person name="Li Y."/>
            <person name="Chen G.Z."/>
            <person name="Liu X.D."/>
            <person name="Liao X.Y."/>
            <person name="Jiang Y.T."/>
            <person name="Yu X."/>
            <person name="Hao Y."/>
            <person name="Huang J."/>
            <person name="Zhao X.W."/>
            <person name="Ke S."/>
            <person name="Chen Y.Y."/>
            <person name="Wu W.L."/>
            <person name="Hsu J.L."/>
            <person name="Lin Y.F."/>
            <person name="Huang M.D."/>
            <person name="Li C.Y."/>
            <person name="Huang L."/>
            <person name="Wang Z.W."/>
            <person name="Zhao X."/>
            <person name="Zhong W.Y."/>
            <person name="Peng D.H."/>
            <person name="Ahmad S."/>
            <person name="Lan S."/>
            <person name="Zhang J.S."/>
            <person name="Tsai W.C."/>
            <person name="Van de Peer Y."/>
            <person name="Liu Z.J."/>
        </authorList>
    </citation>
    <scope>NUCLEOTIDE SEQUENCE</scope>
    <source>
        <strain evidence="11">SCP</strain>
    </source>
</reference>